<feature type="chain" id="PRO_5040294202" evidence="1">
    <location>
        <begin position="21"/>
        <end position="157"/>
    </location>
</feature>
<dbReference type="OrthoDB" id="3490397at2759"/>
<evidence type="ECO:0000313" key="3">
    <source>
        <dbReference type="Proteomes" id="UP000710440"/>
    </source>
</evidence>
<reference evidence="2 3" key="1">
    <citation type="submission" date="2021-02" db="EMBL/GenBank/DDBJ databases">
        <title>Pan-genome distribution and transcriptional activeness of fungal secondary metabolism genes in Aspergillus section Fumigati.</title>
        <authorList>
            <person name="Takahashi H."/>
            <person name="Umemura M."/>
            <person name="Ninomiya A."/>
            <person name="Kusuya Y."/>
            <person name="Urayama S."/>
            <person name="Shimizu M."/>
            <person name="Watanabe A."/>
            <person name="Kamei K."/>
            <person name="Yaguchi T."/>
            <person name="Hagiwara D."/>
        </authorList>
    </citation>
    <scope>NUCLEOTIDE SEQUENCE [LARGE SCALE GENOMIC DNA]</scope>
    <source>
        <strain evidence="2 3">IFM 47045</strain>
    </source>
</reference>
<protein>
    <submittedName>
        <fullName evidence="2">Uncharacterized protein</fullName>
    </submittedName>
</protein>
<gene>
    <name evidence="2" type="ORF">Aspvir_000645</name>
</gene>
<dbReference type="RefSeq" id="XP_043121715.1">
    <property type="nucleotide sequence ID" value="XM_043265780.1"/>
</dbReference>
<organism evidence="2 3">
    <name type="scientific">Aspergillus viridinutans</name>
    <dbReference type="NCBI Taxonomy" id="75553"/>
    <lineage>
        <taxon>Eukaryota</taxon>
        <taxon>Fungi</taxon>
        <taxon>Dikarya</taxon>
        <taxon>Ascomycota</taxon>
        <taxon>Pezizomycotina</taxon>
        <taxon>Eurotiomycetes</taxon>
        <taxon>Eurotiomycetidae</taxon>
        <taxon>Eurotiales</taxon>
        <taxon>Aspergillaceae</taxon>
        <taxon>Aspergillus</taxon>
        <taxon>Aspergillus subgen. Fumigati</taxon>
    </lineage>
</organism>
<accession>A0A9P3EYU6</accession>
<keyword evidence="3" id="KW-1185">Reference proteome</keyword>
<name>A0A9P3EYU6_ASPVI</name>
<evidence type="ECO:0000256" key="1">
    <source>
        <dbReference type="SAM" id="SignalP"/>
    </source>
</evidence>
<proteinExistence type="predicted"/>
<feature type="signal peptide" evidence="1">
    <location>
        <begin position="1"/>
        <end position="20"/>
    </location>
</feature>
<comment type="caution">
    <text evidence="2">The sequence shown here is derived from an EMBL/GenBank/DDBJ whole genome shotgun (WGS) entry which is preliminary data.</text>
</comment>
<dbReference type="EMBL" id="BOPL01000001">
    <property type="protein sequence ID" value="GIJ98528.1"/>
    <property type="molecule type" value="Genomic_DNA"/>
</dbReference>
<sequence length="157" mass="17419">MQFATFLLVALLSIFDITFAAPTYHYHYQTVNPALTWHVSNFYTGCSPGGCDYRFDILGIAAPNSPGFNTTCNGTDVETDYTFCRDKHIKAKVTALKSRGWKVEVLHAWFKPPGAEFYAEGSANVTSTMRNFTIPVTKTYGVAWADEGASILDHEMA</sequence>
<dbReference type="GeneID" id="66928627"/>
<dbReference type="AlphaFoldDB" id="A0A9P3EYU6"/>
<dbReference type="Proteomes" id="UP000710440">
    <property type="component" value="Unassembled WGS sequence"/>
</dbReference>
<evidence type="ECO:0000313" key="2">
    <source>
        <dbReference type="EMBL" id="GIJ98528.1"/>
    </source>
</evidence>
<keyword evidence="1" id="KW-0732">Signal</keyword>